<comment type="subcellular location">
    <subcellularLocation>
        <location evidence="1">Nucleus</location>
    </subcellularLocation>
</comment>
<accession>A0A8C4NFL9</accession>
<evidence type="ECO:0000256" key="1">
    <source>
        <dbReference type="ARBA" id="ARBA00004123"/>
    </source>
</evidence>
<dbReference type="InterPro" id="IPR016195">
    <property type="entry name" value="Pol/histidinol_Pase-like"/>
</dbReference>
<evidence type="ECO:0000313" key="4">
    <source>
        <dbReference type="Ensembl" id="ENSEBUP00000005963.1"/>
    </source>
</evidence>
<proteinExistence type="inferred from homology"/>
<reference evidence="4" key="1">
    <citation type="submission" date="2025-08" db="UniProtKB">
        <authorList>
            <consortium name="Ensembl"/>
        </authorList>
    </citation>
    <scope>IDENTIFICATION</scope>
</reference>
<dbReference type="AlphaFoldDB" id="A0A8C4NFL9"/>
<dbReference type="GO" id="GO:0003723">
    <property type="term" value="F:RNA binding"/>
    <property type="evidence" value="ECO:0007669"/>
    <property type="project" value="TreeGrafter"/>
</dbReference>
<keyword evidence="3" id="KW-0819">tRNA processing</keyword>
<dbReference type="GeneTree" id="ENSGT00390000000883"/>
<evidence type="ECO:0000256" key="3">
    <source>
        <dbReference type="ARBA" id="ARBA00022694"/>
    </source>
</evidence>
<organism evidence="4 5">
    <name type="scientific">Eptatretus burgeri</name>
    <name type="common">Inshore hagfish</name>
    <dbReference type="NCBI Taxonomy" id="7764"/>
    <lineage>
        <taxon>Eukaryota</taxon>
        <taxon>Metazoa</taxon>
        <taxon>Chordata</taxon>
        <taxon>Craniata</taxon>
        <taxon>Vertebrata</taxon>
        <taxon>Cyclostomata</taxon>
        <taxon>Myxini</taxon>
        <taxon>Myxiniformes</taxon>
        <taxon>Myxinidae</taxon>
        <taxon>Eptatretinae</taxon>
        <taxon>Eptatretus</taxon>
    </lineage>
</organism>
<keyword evidence="5" id="KW-1185">Reference proteome</keyword>
<protein>
    <submittedName>
        <fullName evidence="4">Uncharacterized protein</fullName>
    </submittedName>
</protein>
<dbReference type="GO" id="GO:0005655">
    <property type="term" value="C:nucleolar ribonuclease P complex"/>
    <property type="evidence" value="ECO:0007669"/>
    <property type="project" value="TreeGrafter"/>
</dbReference>
<dbReference type="PANTHER" id="PTHR13031">
    <property type="entry name" value="RIBONUCLEASE P SUBUNIT P30"/>
    <property type="match status" value="1"/>
</dbReference>
<dbReference type="InterPro" id="IPR002738">
    <property type="entry name" value="RNase_P_p30"/>
</dbReference>
<comment type="similarity">
    <text evidence="2">Belongs to the eukaryotic/archaeal RNase P protein component 3 family.</text>
</comment>
<evidence type="ECO:0000256" key="2">
    <source>
        <dbReference type="ARBA" id="ARBA00007331"/>
    </source>
</evidence>
<dbReference type="Ensembl" id="ENSEBUT00000006409.1">
    <property type="protein sequence ID" value="ENSEBUP00000005963.1"/>
    <property type="gene ID" value="ENSEBUG00000003989.1"/>
</dbReference>
<dbReference type="Gene3D" id="3.20.20.140">
    <property type="entry name" value="Metal-dependent hydrolases"/>
    <property type="match status" value="1"/>
</dbReference>
<dbReference type="SUPFAM" id="SSF89550">
    <property type="entry name" value="PHP domain-like"/>
    <property type="match status" value="1"/>
</dbReference>
<dbReference type="PANTHER" id="PTHR13031:SF0">
    <property type="entry name" value="RIBONUCLEASE P PROTEIN SUBUNIT P30"/>
    <property type="match status" value="1"/>
</dbReference>
<evidence type="ECO:0000313" key="5">
    <source>
        <dbReference type="Proteomes" id="UP000694388"/>
    </source>
</evidence>
<dbReference type="GO" id="GO:0008033">
    <property type="term" value="P:tRNA processing"/>
    <property type="evidence" value="ECO:0007669"/>
    <property type="project" value="UniProtKB-KW"/>
</dbReference>
<name>A0A8C4NFL9_EPTBU</name>
<dbReference type="Pfam" id="PF01876">
    <property type="entry name" value="RNase_P_p30"/>
    <property type="match status" value="1"/>
</dbReference>
<dbReference type="Proteomes" id="UP000694388">
    <property type="component" value="Unplaced"/>
</dbReference>
<sequence length="162" mass="18425">VALNTTIDLQDKKKVSTFNKKRHYTHSGRSRPIKILTRLTAIISDHSHGNKLVAPCAVVQHCRCVQMACNDLEVDIICIDTSQKLPFRMRHPLTNLAVQRGIYFEITYAAGLCDPTMRRYLIANAITLTQICKGRVSVFVSLLDGTITLWLSSWEDKLMIYF</sequence>
<reference evidence="4" key="2">
    <citation type="submission" date="2025-09" db="UniProtKB">
        <authorList>
            <consortium name="Ensembl"/>
        </authorList>
    </citation>
    <scope>IDENTIFICATION</scope>
</reference>